<dbReference type="InterPro" id="IPR000933">
    <property type="entry name" value="Glyco_hydro_29"/>
</dbReference>
<accession>A0A428MLN4</accession>
<dbReference type="PIRSF" id="PIRSF001092">
    <property type="entry name" value="Alpha-L-fucosidase"/>
    <property type="match status" value="1"/>
</dbReference>
<evidence type="ECO:0000256" key="8">
    <source>
        <dbReference type="SAM" id="MobiDB-lite"/>
    </source>
</evidence>
<evidence type="ECO:0000256" key="3">
    <source>
        <dbReference type="ARBA" id="ARBA00012662"/>
    </source>
</evidence>
<evidence type="ECO:0000313" key="12">
    <source>
        <dbReference type="Proteomes" id="UP000269669"/>
    </source>
</evidence>
<dbReference type="GO" id="GO:0006004">
    <property type="term" value="P:fucose metabolic process"/>
    <property type="evidence" value="ECO:0007669"/>
    <property type="project" value="InterPro"/>
</dbReference>
<dbReference type="PRINTS" id="PR00741">
    <property type="entry name" value="GLHYDRLASE29"/>
</dbReference>
<organism evidence="11 12">
    <name type="scientific">Edaphobacter aggregans</name>
    <dbReference type="NCBI Taxonomy" id="570835"/>
    <lineage>
        <taxon>Bacteria</taxon>
        <taxon>Pseudomonadati</taxon>
        <taxon>Acidobacteriota</taxon>
        <taxon>Terriglobia</taxon>
        <taxon>Terriglobales</taxon>
        <taxon>Acidobacteriaceae</taxon>
        <taxon>Edaphobacter</taxon>
    </lineage>
</organism>
<feature type="compositionally biased region" description="Pro residues" evidence="8">
    <location>
        <begin position="31"/>
        <end position="49"/>
    </location>
</feature>
<dbReference type="GO" id="GO:0016139">
    <property type="term" value="P:glycoside catabolic process"/>
    <property type="evidence" value="ECO:0007669"/>
    <property type="project" value="TreeGrafter"/>
</dbReference>
<evidence type="ECO:0000313" key="11">
    <source>
        <dbReference type="EMBL" id="RSL17795.1"/>
    </source>
</evidence>
<dbReference type="InterPro" id="IPR006311">
    <property type="entry name" value="TAT_signal"/>
</dbReference>
<dbReference type="Proteomes" id="UP000269669">
    <property type="component" value="Unassembled WGS sequence"/>
</dbReference>
<dbReference type="PANTHER" id="PTHR10030">
    <property type="entry name" value="ALPHA-L-FUCOSIDASE"/>
    <property type="match status" value="1"/>
</dbReference>
<dbReference type="PANTHER" id="PTHR10030:SF37">
    <property type="entry name" value="ALPHA-L-FUCOSIDASE-RELATED"/>
    <property type="match status" value="1"/>
</dbReference>
<keyword evidence="12" id="KW-1185">Reference proteome</keyword>
<feature type="region of interest" description="Disordered" evidence="8">
    <location>
        <begin position="28"/>
        <end position="51"/>
    </location>
</feature>
<dbReference type="AlphaFoldDB" id="A0A428MLN4"/>
<proteinExistence type="inferred from homology"/>
<evidence type="ECO:0000256" key="5">
    <source>
        <dbReference type="ARBA" id="ARBA00022801"/>
    </source>
</evidence>
<dbReference type="InterPro" id="IPR057739">
    <property type="entry name" value="Glyco_hydro_29_N"/>
</dbReference>
<dbReference type="Gene3D" id="3.20.20.80">
    <property type="entry name" value="Glycosidases"/>
    <property type="match status" value="1"/>
</dbReference>
<sequence>MGAFKVNRRNMLLGTGASLASLAIGANAQAPVPPTPSPAAPDPNSPPPTADQIRRMQWWHVAKFGMFIHFGVYSQYGRHEWAMETQAIPMQDYLQLAKEFNPKPHSARAWAKLAKAAGMKYMVMTTKHHEGFCNWDSKLTDYCAAKQGPGRDLVREYVDAARAEGLRVGFYYSLMDWHHPDGALCAHDEEARKRFVEYTHGLIRELLTNYGKIDVLWYDVSWPLDAKGWESERMSKMVFELQPDIIVNNRNKLPGDFSTPEQKIVAEAGGRAWESCMTLNDSWGYQRADDNWKTSRTIIRNLITCVRDGGNYLLNIGPRGDGSIPEESVRVLTEVGQWMDTNGETIYKSDLCQPRRANYASFTRTGNTLYMHVHFWPGEDVAISGLTAKVKSAYFLKSKQPVKFTQDNFRVHITGLPTHAPDSPITTIALECDSEPKQNTDYVRINKPRTV</sequence>
<dbReference type="PROSITE" id="PS51318">
    <property type="entry name" value="TAT"/>
    <property type="match status" value="1"/>
</dbReference>
<comment type="function">
    <text evidence="1">Alpha-L-fucosidase is responsible for hydrolyzing the alpha-1,6-linked fucose joined to the reducing-end N-acetylglucosamine of the carbohydrate moieties of glycoproteins.</text>
</comment>
<evidence type="ECO:0000256" key="7">
    <source>
        <dbReference type="PIRSR" id="PIRSR001092-1"/>
    </source>
</evidence>
<dbReference type="InterPro" id="IPR017853">
    <property type="entry name" value="GH"/>
</dbReference>
<name>A0A428MLN4_9BACT</name>
<reference evidence="11 12" key="1">
    <citation type="submission" date="2018-12" db="EMBL/GenBank/DDBJ databases">
        <title>Sequencing of bacterial isolates from soil warming experiment in Harvard Forest, Massachusetts, USA.</title>
        <authorList>
            <person name="Deangelis K."/>
        </authorList>
    </citation>
    <scope>NUCLEOTIDE SEQUENCE [LARGE SCALE GENOMIC DNA]</scope>
    <source>
        <strain evidence="11 12">EB153</strain>
    </source>
</reference>
<dbReference type="EMBL" id="RSDW01000001">
    <property type="protein sequence ID" value="RSL17795.1"/>
    <property type="molecule type" value="Genomic_DNA"/>
</dbReference>
<gene>
    <name evidence="11" type="ORF">EDE15_3344</name>
</gene>
<dbReference type="GO" id="GO:0005764">
    <property type="term" value="C:lysosome"/>
    <property type="evidence" value="ECO:0007669"/>
    <property type="project" value="TreeGrafter"/>
</dbReference>
<keyword evidence="6" id="KW-0326">Glycosidase</keyword>
<evidence type="ECO:0000256" key="4">
    <source>
        <dbReference type="ARBA" id="ARBA00022729"/>
    </source>
</evidence>
<keyword evidence="4 9" id="KW-0732">Signal</keyword>
<evidence type="ECO:0000259" key="10">
    <source>
        <dbReference type="Pfam" id="PF01120"/>
    </source>
</evidence>
<feature type="chain" id="PRO_5019110497" description="alpha-L-fucosidase" evidence="9">
    <location>
        <begin position="31"/>
        <end position="451"/>
    </location>
</feature>
<dbReference type="EC" id="3.2.1.51" evidence="3"/>
<evidence type="ECO:0000256" key="9">
    <source>
        <dbReference type="SAM" id="SignalP"/>
    </source>
</evidence>
<dbReference type="SUPFAM" id="SSF51445">
    <property type="entry name" value="(Trans)glycosidases"/>
    <property type="match status" value="1"/>
</dbReference>
<evidence type="ECO:0000256" key="2">
    <source>
        <dbReference type="ARBA" id="ARBA00007951"/>
    </source>
</evidence>
<comment type="caution">
    <text evidence="11">The sequence shown here is derived from an EMBL/GenBank/DDBJ whole genome shotgun (WGS) entry which is preliminary data.</text>
</comment>
<evidence type="ECO:0000256" key="6">
    <source>
        <dbReference type="ARBA" id="ARBA00023295"/>
    </source>
</evidence>
<comment type="similarity">
    <text evidence="2">Belongs to the glycosyl hydrolase 29 family.</text>
</comment>
<dbReference type="Pfam" id="PF01120">
    <property type="entry name" value="Alpha_L_fucos"/>
    <property type="match status" value="1"/>
</dbReference>
<feature type="domain" description="Glycoside hydrolase family 29 N-terminal" evidence="10">
    <location>
        <begin position="51"/>
        <end position="344"/>
    </location>
</feature>
<dbReference type="InterPro" id="IPR016286">
    <property type="entry name" value="FUC_metazoa-typ"/>
</dbReference>
<keyword evidence="5" id="KW-0378">Hydrolase</keyword>
<dbReference type="GO" id="GO:0004560">
    <property type="term" value="F:alpha-L-fucosidase activity"/>
    <property type="evidence" value="ECO:0007669"/>
    <property type="project" value="InterPro"/>
</dbReference>
<dbReference type="SMART" id="SM00812">
    <property type="entry name" value="Alpha_L_fucos"/>
    <property type="match status" value="1"/>
</dbReference>
<evidence type="ECO:0000256" key="1">
    <source>
        <dbReference type="ARBA" id="ARBA00004071"/>
    </source>
</evidence>
<protein>
    <recommendedName>
        <fullName evidence="3">alpha-L-fucosidase</fullName>
        <ecNumber evidence="3">3.2.1.51</ecNumber>
    </recommendedName>
</protein>
<feature type="signal peptide" evidence="9">
    <location>
        <begin position="1"/>
        <end position="30"/>
    </location>
</feature>
<feature type="site" description="May be important for catalysis" evidence="7">
    <location>
        <position position="276"/>
    </location>
</feature>